<sequence length="62" mass="6838">MSPTSPPQATPVPASVRLAQAQAAIRALTTRGALTPEERLELAHWQREWLAAWGENRYVITA</sequence>
<dbReference type="Proteomes" id="UP001206206">
    <property type="component" value="Unassembled WGS sequence"/>
</dbReference>
<gene>
    <name evidence="1" type="ORF">NON19_07220</name>
</gene>
<dbReference type="EMBL" id="JANFNH010000004">
    <property type="protein sequence ID" value="MCQ4041824.1"/>
    <property type="molecule type" value="Genomic_DNA"/>
</dbReference>
<evidence type="ECO:0000313" key="2">
    <source>
        <dbReference type="Proteomes" id="UP001206206"/>
    </source>
</evidence>
<name>A0ABT1P8Y4_9ACTN</name>
<evidence type="ECO:0000313" key="1">
    <source>
        <dbReference type="EMBL" id="MCQ4041824.1"/>
    </source>
</evidence>
<organism evidence="1 2">
    <name type="scientific">Streptantibioticus rubrisoli</name>
    <dbReference type="NCBI Taxonomy" id="1387313"/>
    <lineage>
        <taxon>Bacteria</taxon>
        <taxon>Bacillati</taxon>
        <taxon>Actinomycetota</taxon>
        <taxon>Actinomycetes</taxon>
        <taxon>Kitasatosporales</taxon>
        <taxon>Streptomycetaceae</taxon>
        <taxon>Streptantibioticus</taxon>
    </lineage>
</organism>
<comment type="caution">
    <text evidence="1">The sequence shown here is derived from an EMBL/GenBank/DDBJ whole genome shotgun (WGS) entry which is preliminary data.</text>
</comment>
<reference evidence="1 2" key="1">
    <citation type="submission" date="2022-06" db="EMBL/GenBank/DDBJ databases">
        <title>Draft genome sequence of type strain Streptomyces rubrisoli DSM 42083.</title>
        <authorList>
            <person name="Duangmal K."/>
            <person name="Klaysubun C."/>
        </authorList>
    </citation>
    <scope>NUCLEOTIDE SEQUENCE [LARGE SCALE GENOMIC DNA]</scope>
    <source>
        <strain evidence="1 2">DSM 42083</strain>
    </source>
</reference>
<protein>
    <submittedName>
        <fullName evidence="1">Uncharacterized protein</fullName>
    </submittedName>
</protein>
<keyword evidence="2" id="KW-1185">Reference proteome</keyword>
<dbReference type="RefSeq" id="WP_255925817.1">
    <property type="nucleotide sequence ID" value="NZ_JANFNH010000004.1"/>
</dbReference>
<accession>A0ABT1P8Y4</accession>
<proteinExistence type="predicted"/>